<dbReference type="InterPro" id="IPR007219">
    <property type="entry name" value="XnlR_reg_dom"/>
</dbReference>
<keyword evidence="2" id="KW-0479">Metal-binding</keyword>
<dbReference type="GO" id="GO:0005634">
    <property type="term" value="C:nucleus"/>
    <property type="evidence" value="ECO:0007669"/>
    <property type="project" value="UniProtKB-SubCell"/>
</dbReference>
<dbReference type="CDD" id="cd12148">
    <property type="entry name" value="fungal_TF_MHR"/>
    <property type="match status" value="1"/>
</dbReference>
<dbReference type="GO" id="GO:0008270">
    <property type="term" value="F:zinc ion binding"/>
    <property type="evidence" value="ECO:0007669"/>
    <property type="project" value="InterPro"/>
</dbReference>
<evidence type="ECO:0000259" key="6">
    <source>
        <dbReference type="PROSITE" id="PS50048"/>
    </source>
</evidence>
<organism evidence="7 8">
    <name type="scientific">Favolaschia claudopus</name>
    <dbReference type="NCBI Taxonomy" id="2862362"/>
    <lineage>
        <taxon>Eukaryota</taxon>
        <taxon>Fungi</taxon>
        <taxon>Dikarya</taxon>
        <taxon>Basidiomycota</taxon>
        <taxon>Agaricomycotina</taxon>
        <taxon>Agaricomycetes</taxon>
        <taxon>Agaricomycetidae</taxon>
        <taxon>Agaricales</taxon>
        <taxon>Marasmiineae</taxon>
        <taxon>Mycenaceae</taxon>
        <taxon>Favolaschia</taxon>
    </lineage>
</organism>
<dbReference type="Pfam" id="PF04082">
    <property type="entry name" value="Fungal_trans"/>
    <property type="match status" value="1"/>
</dbReference>
<comment type="subcellular location">
    <subcellularLocation>
        <location evidence="1">Nucleus</location>
    </subcellularLocation>
</comment>
<feature type="compositionally biased region" description="Low complexity" evidence="4">
    <location>
        <begin position="95"/>
        <end position="106"/>
    </location>
</feature>
<evidence type="ECO:0000313" key="8">
    <source>
        <dbReference type="Proteomes" id="UP001362999"/>
    </source>
</evidence>
<feature type="chain" id="PRO_5043653912" evidence="5">
    <location>
        <begin position="20"/>
        <end position="650"/>
    </location>
</feature>
<evidence type="ECO:0000256" key="4">
    <source>
        <dbReference type="SAM" id="MobiDB-lite"/>
    </source>
</evidence>
<dbReference type="Gene3D" id="4.10.240.10">
    <property type="entry name" value="Zn(2)-C6 fungal-type DNA-binding domain"/>
    <property type="match status" value="1"/>
</dbReference>
<proteinExistence type="predicted"/>
<evidence type="ECO:0000256" key="3">
    <source>
        <dbReference type="ARBA" id="ARBA00023242"/>
    </source>
</evidence>
<gene>
    <name evidence="7" type="ORF">R3P38DRAFT_2861723</name>
</gene>
<keyword evidence="3" id="KW-0539">Nucleus</keyword>
<keyword evidence="8" id="KW-1185">Reference proteome</keyword>
<dbReference type="EMBL" id="JAWWNJ010000007">
    <property type="protein sequence ID" value="KAK7052747.1"/>
    <property type="molecule type" value="Genomic_DNA"/>
</dbReference>
<dbReference type="AlphaFoldDB" id="A0AAW0DKR4"/>
<feature type="region of interest" description="Disordered" evidence="4">
    <location>
        <begin position="70"/>
        <end position="121"/>
    </location>
</feature>
<name>A0AAW0DKR4_9AGAR</name>
<keyword evidence="5" id="KW-0732">Signal</keyword>
<protein>
    <submittedName>
        <fullName evidence="7">Zn(2)-C6 fungal-type domain-containing protein</fullName>
    </submittedName>
</protein>
<dbReference type="SMART" id="SM00066">
    <property type="entry name" value="GAL4"/>
    <property type="match status" value="1"/>
</dbReference>
<dbReference type="PANTHER" id="PTHR31001">
    <property type="entry name" value="UNCHARACTERIZED TRANSCRIPTIONAL REGULATORY PROTEIN"/>
    <property type="match status" value="1"/>
</dbReference>
<dbReference type="InterPro" id="IPR036864">
    <property type="entry name" value="Zn2-C6_fun-type_DNA-bd_sf"/>
</dbReference>
<dbReference type="PROSITE" id="PS50048">
    <property type="entry name" value="ZN2_CY6_FUNGAL_2"/>
    <property type="match status" value="1"/>
</dbReference>
<dbReference type="GO" id="GO:0006351">
    <property type="term" value="P:DNA-templated transcription"/>
    <property type="evidence" value="ECO:0007669"/>
    <property type="project" value="InterPro"/>
</dbReference>
<dbReference type="SUPFAM" id="SSF57701">
    <property type="entry name" value="Zn2/Cys6 DNA-binding domain"/>
    <property type="match status" value="1"/>
</dbReference>
<feature type="signal peptide" evidence="5">
    <location>
        <begin position="1"/>
        <end position="19"/>
    </location>
</feature>
<evidence type="ECO:0000256" key="2">
    <source>
        <dbReference type="ARBA" id="ARBA00022723"/>
    </source>
</evidence>
<feature type="domain" description="Zn(2)-C6 fungal-type" evidence="6">
    <location>
        <begin position="39"/>
        <end position="68"/>
    </location>
</feature>
<evidence type="ECO:0000256" key="1">
    <source>
        <dbReference type="ARBA" id="ARBA00004123"/>
    </source>
</evidence>
<dbReference type="SMART" id="SM00906">
    <property type="entry name" value="Fungal_trans"/>
    <property type="match status" value="1"/>
</dbReference>
<dbReference type="InterPro" id="IPR001138">
    <property type="entry name" value="Zn2Cys6_DnaBD"/>
</dbReference>
<reference evidence="7 8" key="1">
    <citation type="journal article" date="2024" name="J Genomics">
        <title>Draft genome sequencing and assembly of Favolaschia claudopus CIRM-BRFM 2984 isolated from oak limbs.</title>
        <authorList>
            <person name="Navarro D."/>
            <person name="Drula E."/>
            <person name="Chaduli D."/>
            <person name="Cazenave R."/>
            <person name="Ahrendt S."/>
            <person name="Wang J."/>
            <person name="Lipzen A."/>
            <person name="Daum C."/>
            <person name="Barry K."/>
            <person name="Grigoriev I.V."/>
            <person name="Favel A."/>
            <person name="Rosso M.N."/>
            <person name="Martin F."/>
        </authorList>
    </citation>
    <scope>NUCLEOTIDE SEQUENCE [LARGE SCALE GENOMIC DNA]</scope>
    <source>
        <strain evidence="7 8">CIRM-BRFM 2984</strain>
    </source>
</reference>
<dbReference type="GO" id="GO:0003677">
    <property type="term" value="F:DNA binding"/>
    <property type="evidence" value="ECO:0007669"/>
    <property type="project" value="InterPro"/>
</dbReference>
<dbReference type="Pfam" id="PF00172">
    <property type="entry name" value="Zn_clus"/>
    <property type="match status" value="1"/>
</dbReference>
<sequence>MSTMLSVFSFSLAVMASFSFQILTEQEIVNMKRSRGQMACRECQRRKLKCNKQFPCISCVRRGRADICPTGDLGPIGRGRRPKRSDRPTDCNAEPSCSSGSASPQSSPTPPPVPSVAFPHHLDCAGHSDDRRDFKESAFSCGSTGDGDSTSLAQTLASKLPDKLTAWALYHLYATTVACYATPITPDELSELIASFYSNPDTRPGHSAPHALSVLFFSFALARLADPSISVAESHASADEYFSHGCTAFTLQPIEGSSDLHTIQALVLAAGYYLVRGSSGGDDVAWMIFCIAVRQCQTLGYHREDTYISMEEKAARQRRDLFWELYSLANYQSISSGRRLILPATDITCEFSVVPTDSASSRIRALRWTFTKEVTAPTAEIYNRSTPPDHDEVVELDRRLQYFLAEVPFLQASGAPCSFTSYIRDELLPKLSGTYMMYQHRVAFMKTLKDYPLNPCSGPIGASVLAAYRGASMVIHSNIRSHSCFSERFHPWWPVWHSLINASFILGSIVTKCPTSEIAPVAFAELHIAVEIVEKGAKRSSIAARALPLLHRMRDKATTVYGTFCEHNLVPRIATTGLHPEGQDWLDRDPSPLSSTADLTLPSLIPNLMLAPSSPSGIASTSRPILFEGSWGTSTQASEGEYFEPLGDEF</sequence>
<dbReference type="GO" id="GO:0000981">
    <property type="term" value="F:DNA-binding transcription factor activity, RNA polymerase II-specific"/>
    <property type="evidence" value="ECO:0007669"/>
    <property type="project" value="InterPro"/>
</dbReference>
<dbReference type="CDD" id="cd00067">
    <property type="entry name" value="GAL4"/>
    <property type="match status" value="1"/>
</dbReference>
<dbReference type="InterPro" id="IPR050613">
    <property type="entry name" value="Sec_Metabolite_Reg"/>
</dbReference>
<dbReference type="Proteomes" id="UP001362999">
    <property type="component" value="Unassembled WGS sequence"/>
</dbReference>
<accession>A0AAW0DKR4</accession>
<evidence type="ECO:0000313" key="7">
    <source>
        <dbReference type="EMBL" id="KAK7052747.1"/>
    </source>
</evidence>
<dbReference type="PANTHER" id="PTHR31001:SF56">
    <property type="entry name" value="ZN(2)-C6 FUNGAL-TYPE DOMAIN-CONTAINING PROTEIN"/>
    <property type="match status" value="1"/>
</dbReference>
<evidence type="ECO:0000256" key="5">
    <source>
        <dbReference type="SAM" id="SignalP"/>
    </source>
</evidence>
<comment type="caution">
    <text evidence="7">The sequence shown here is derived from an EMBL/GenBank/DDBJ whole genome shotgun (WGS) entry which is preliminary data.</text>
</comment>